<evidence type="ECO:0000256" key="1">
    <source>
        <dbReference type="ARBA" id="ARBA00006817"/>
    </source>
</evidence>
<dbReference type="EMBL" id="CP060010">
    <property type="protein sequence ID" value="QTN36744.1"/>
    <property type="molecule type" value="Genomic_DNA"/>
</dbReference>
<reference evidence="3" key="1">
    <citation type="submission" date="2020-07" db="EMBL/GenBank/DDBJ databases">
        <title>Genome sequences of bacteria associated with the marine, planktonic diatom Thalassiosira profunda strain ECT2AJA-044.</title>
        <authorList>
            <person name="Gargas C.B."/>
            <person name="Roberts W.R."/>
            <person name="Alverson A.J."/>
        </authorList>
    </citation>
    <scope>NUCLEOTIDE SEQUENCE</scope>
    <source>
        <strain evidence="3">ECT2AJA-044</strain>
    </source>
</reference>
<accession>A0A975I882</accession>
<comment type="similarity">
    <text evidence="1">Belongs to the AHA1 family.</text>
</comment>
<dbReference type="AlphaFoldDB" id="A0A975I882"/>
<protein>
    <submittedName>
        <fullName evidence="3">SRPBCC domain-containing protein</fullName>
    </submittedName>
</protein>
<dbReference type="SUPFAM" id="SSF55961">
    <property type="entry name" value="Bet v1-like"/>
    <property type="match status" value="1"/>
</dbReference>
<feature type="domain" description="Activator of Hsp90 ATPase homologue 1/2-like C-terminal" evidence="2">
    <location>
        <begin position="14"/>
        <end position="159"/>
    </location>
</feature>
<organism evidence="3 4">
    <name type="scientific">Cognatishimia activa</name>
    <dbReference type="NCBI Taxonomy" id="1715691"/>
    <lineage>
        <taxon>Bacteria</taxon>
        <taxon>Pseudomonadati</taxon>
        <taxon>Pseudomonadota</taxon>
        <taxon>Alphaproteobacteria</taxon>
        <taxon>Rhodobacterales</taxon>
        <taxon>Paracoccaceae</taxon>
        <taxon>Cognatishimia</taxon>
    </lineage>
</organism>
<evidence type="ECO:0000313" key="4">
    <source>
        <dbReference type="Proteomes" id="UP000665026"/>
    </source>
</evidence>
<dbReference type="KEGG" id="cact:HZ995_04280"/>
<evidence type="ECO:0000313" key="3">
    <source>
        <dbReference type="EMBL" id="QTN36744.1"/>
    </source>
</evidence>
<dbReference type="RefSeq" id="WP_209357442.1">
    <property type="nucleotide sequence ID" value="NZ_CP060010.1"/>
</dbReference>
<dbReference type="Pfam" id="PF08327">
    <property type="entry name" value="AHSA1"/>
    <property type="match status" value="1"/>
</dbReference>
<dbReference type="Gene3D" id="3.30.530.20">
    <property type="match status" value="1"/>
</dbReference>
<dbReference type="InterPro" id="IPR013538">
    <property type="entry name" value="ASHA1/2-like_C"/>
</dbReference>
<gene>
    <name evidence="3" type="ORF">HZ995_04280</name>
</gene>
<dbReference type="InterPro" id="IPR023393">
    <property type="entry name" value="START-like_dom_sf"/>
</dbReference>
<name>A0A975I882_9RHOB</name>
<proteinExistence type="inferred from homology"/>
<evidence type="ECO:0000259" key="2">
    <source>
        <dbReference type="Pfam" id="PF08327"/>
    </source>
</evidence>
<dbReference type="CDD" id="cd07814">
    <property type="entry name" value="SRPBCC_CalC_Aha1-like"/>
    <property type="match status" value="1"/>
</dbReference>
<dbReference type="Proteomes" id="UP000665026">
    <property type="component" value="Chromosome"/>
</dbReference>
<sequence length="164" mass="18749">MTDLPVYELKRLFDAPPSLVWRTWTEPELVQRWYGPGVTSIVHKMDVREGGEWLHEMQWGGNSNYQRADYTEVAQDAKLVWLHGNTDADWQIMANPMMPDWPRWLTTTVTFTASGDKCEMVLTWVPHEASEAEVACFAASMDQMGNGWGKGMEILEEVLAELKA</sequence>